<keyword evidence="4" id="KW-1185">Reference proteome</keyword>
<dbReference type="InterPro" id="IPR026960">
    <property type="entry name" value="RVT-Znf"/>
</dbReference>
<evidence type="ECO:0000256" key="1">
    <source>
        <dbReference type="SAM" id="MobiDB-lite"/>
    </source>
</evidence>
<dbReference type="PANTHER" id="PTHR20835:SF0">
    <property type="entry name" value="E3 UBIQUITIN-PROTEIN LIGASE PPP1R11"/>
    <property type="match status" value="1"/>
</dbReference>
<dbReference type="GO" id="GO:0008157">
    <property type="term" value="F:protein phosphatase 1 binding"/>
    <property type="evidence" value="ECO:0007669"/>
    <property type="project" value="TreeGrafter"/>
</dbReference>
<protein>
    <recommendedName>
        <fullName evidence="2">Reverse transcriptase zinc-binding domain-containing protein</fullName>
    </recommendedName>
</protein>
<feature type="compositionally biased region" description="Basic and acidic residues" evidence="1">
    <location>
        <begin position="380"/>
        <end position="402"/>
    </location>
</feature>
<dbReference type="AlphaFoldDB" id="A0AAW2E2M2"/>
<organism evidence="3 4">
    <name type="scientific">Lithocarpus litseifolius</name>
    <dbReference type="NCBI Taxonomy" id="425828"/>
    <lineage>
        <taxon>Eukaryota</taxon>
        <taxon>Viridiplantae</taxon>
        <taxon>Streptophyta</taxon>
        <taxon>Embryophyta</taxon>
        <taxon>Tracheophyta</taxon>
        <taxon>Spermatophyta</taxon>
        <taxon>Magnoliopsida</taxon>
        <taxon>eudicotyledons</taxon>
        <taxon>Gunneridae</taxon>
        <taxon>Pentapetalae</taxon>
        <taxon>rosids</taxon>
        <taxon>fabids</taxon>
        <taxon>Fagales</taxon>
        <taxon>Fagaceae</taxon>
        <taxon>Lithocarpus</taxon>
    </lineage>
</organism>
<dbReference type="EMBL" id="JAZDWU010000001">
    <property type="protein sequence ID" value="KAL0016322.1"/>
    <property type="molecule type" value="Genomic_DNA"/>
</dbReference>
<evidence type="ECO:0000259" key="2">
    <source>
        <dbReference type="Pfam" id="PF13966"/>
    </source>
</evidence>
<accession>A0AAW2E2M2</accession>
<dbReference type="InterPro" id="IPR011107">
    <property type="entry name" value="PPI_Ypi1"/>
</dbReference>
<feature type="domain" description="Reverse transcriptase zinc-binding" evidence="2">
    <location>
        <begin position="145"/>
        <end position="215"/>
    </location>
</feature>
<gene>
    <name evidence="3" type="ORF">SO802_003391</name>
</gene>
<feature type="compositionally biased region" description="Low complexity" evidence="1">
    <location>
        <begin position="291"/>
        <end position="329"/>
    </location>
</feature>
<dbReference type="PANTHER" id="PTHR20835">
    <property type="entry name" value="E3 UBIQUITIN-PROTEIN LIGASE PPP1R11-RELATED"/>
    <property type="match status" value="1"/>
</dbReference>
<name>A0AAW2E2M2_9ROSI</name>
<reference evidence="3 4" key="1">
    <citation type="submission" date="2024-01" db="EMBL/GenBank/DDBJ databases">
        <title>A telomere-to-telomere, gap-free genome of sweet tea (Lithocarpus litseifolius).</title>
        <authorList>
            <person name="Zhou J."/>
        </authorList>
    </citation>
    <scope>NUCLEOTIDE SEQUENCE [LARGE SCALE GENOMIC DNA]</scope>
    <source>
        <strain evidence="3">Zhou-2022a</strain>
        <tissue evidence="3">Leaf</tissue>
    </source>
</reference>
<sequence>MSKVLFLAFSLDGGGVSLKGRSVIERGAKWRVGNGESIKIWGANWLPTTSTSGVHGPLKVEFQEAKVSSLIDPVSCTWMSHVLVSALSPTDVELVQKISLSRGQAEDALFWPYVQSGQYTAKSGYFFLKTKLRSTPTTICNPPIQPKPLWKQIWSLSLPSKTKNFLWRACHNALPTKENLVKRCIITDPTCSFCSTQAEDVLHAVWCCLNVSQVWDGDPQWHFLRASTHSNFPQLLSSILASDCDTEMFAMTAWTLWLRRNKSSFSPPGVPLEQVLHRAYEGLQDFRIANQPARQQQSRQSSSPSVTVTTTVASQSQQPPHQQQQQSQPETLVLRLNRKKKKVTWKEDTVDNEFMQKKSSKKCCIFHKQKPFDDDDTDSDSDRDRDHDPDPDHDHDHNHDHASCSSSHHS</sequence>
<feature type="region of interest" description="Disordered" evidence="1">
    <location>
        <begin position="365"/>
        <end position="410"/>
    </location>
</feature>
<evidence type="ECO:0000313" key="3">
    <source>
        <dbReference type="EMBL" id="KAL0016322.1"/>
    </source>
</evidence>
<dbReference type="Pfam" id="PF07491">
    <property type="entry name" value="PPI_Ypi1"/>
    <property type="match status" value="1"/>
</dbReference>
<dbReference type="Pfam" id="PF13966">
    <property type="entry name" value="zf-RVT"/>
    <property type="match status" value="1"/>
</dbReference>
<proteinExistence type="predicted"/>
<dbReference type="Proteomes" id="UP001459277">
    <property type="component" value="Unassembled WGS sequence"/>
</dbReference>
<dbReference type="GO" id="GO:0005634">
    <property type="term" value="C:nucleus"/>
    <property type="evidence" value="ECO:0007669"/>
    <property type="project" value="TreeGrafter"/>
</dbReference>
<dbReference type="GO" id="GO:0004865">
    <property type="term" value="F:protein serine/threonine phosphatase inhibitor activity"/>
    <property type="evidence" value="ECO:0007669"/>
    <property type="project" value="InterPro"/>
</dbReference>
<feature type="region of interest" description="Disordered" evidence="1">
    <location>
        <begin position="291"/>
        <end position="331"/>
    </location>
</feature>
<evidence type="ECO:0000313" key="4">
    <source>
        <dbReference type="Proteomes" id="UP001459277"/>
    </source>
</evidence>
<comment type="caution">
    <text evidence="3">The sequence shown here is derived from an EMBL/GenBank/DDBJ whole genome shotgun (WGS) entry which is preliminary data.</text>
</comment>